<proteinExistence type="predicted"/>
<dbReference type="EMBL" id="CM042016">
    <property type="protein sequence ID" value="KAI3700119.1"/>
    <property type="molecule type" value="Genomic_DNA"/>
</dbReference>
<reference evidence="1 2" key="2">
    <citation type="journal article" date="2022" name="Mol. Ecol. Resour.">
        <title>The genomes of chicory, endive, great burdock and yacon provide insights into Asteraceae paleo-polyploidization history and plant inulin production.</title>
        <authorList>
            <person name="Fan W."/>
            <person name="Wang S."/>
            <person name="Wang H."/>
            <person name="Wang A."/>
            <person name="Jiang F."/>
            <person name="Liu H."/>
            <person name="Zhao H."/>
            <person name="Xu D."/>
            <person name="Zhang Y."/>
        </authorList>
    </citation>
    <scope>NUCLEOTIDE SEQUENCE [LARGE SCALE GENOMIC DNA]</scope>
    <source>
        <strain evidence="2">cv. Punajuju</strain>
        <tissue evidence="1">Leaves</tissue>
    </source>
</reference>
<protein>
    <submittedName>
        <fullName evidence="1">Uncharacterized protein</fullName>
    </submittedName>
</protein>
<evidence type="ECO:0000313" key="1">
    <source>
        <dbReference type="EMBL" id="KAI3700119.1"/>
    </source>
</evidence>
<gene>
    <name evidence="1" type="ORF">L2E82_44736</name>
</gene>
<accession>A0ACB8ZS13</accession>
<comment type="caution">
    <text evidence="1">The sequence shown here is derived from an EMBL/GenBank/DDBJ whole genome shotgun (WGS) entry which is preliminary data.</text>
</comment>
<reference evidence="2" key="1">
    <citation type="journal article" date="2022" name="Mol. Ecol. Resour.">
        <title>The genomes of chicory, endive, great burdock and yacon provide insights into Asteraceae palaeo-polyploidization history and plant inulin production.</title>
        <authorList>
            <person name="Fan W."/>
            <person name="Wang S."/>
            <person name="Wang H."/>
            <person name="Wang A."/>
            <person name="Jiang F."/>
            <person name="Liu H."/>
            <person name="Zhao H."/>
            <person name="Xu D."/>
            <person name="Zhang Y."/>
        </authorList>
    </citation>
    <scope>NUCLEOTIDE SEQUENCE [LARGE SCALE GENOMIC DNA]</scope>
    <source>
        <strain evidence="2">cv. Punajuju</strain>
    </source>
</reference>
<dbReference type="Proteomes" id="UP001055811">
    <property type="component" value="Linkage Group LG08"/>
</dbReference>
<sequence>MYLYSSGHTASTSTAKKPPPQASRKPPKPPQKPGAFTLHDQRWEDPYSRMSNLNDKVAMHHMDVYMVQEDKYTEVVLSDTDRFQSKLQSEMASRMSSQLSTPPFHWAPGIFKFHLSVEFRLYYRRVEEGKQYPVLCRRLATLKDELISHKSPTAGFDFISGKGIEQKLMDYSQEAERFRGYAYEEVLEISPDH</sequence>
<organism evidence="1 2">
    <name type="scientific">Cichorium intybus</name>
    <name type="common">Chicory</name>
    <dbReference type="NCBI Taxonomy" id="13427"/>
    <lineage>
        <taxon>Eukaryota</taxon>
        <taxon>Viridiplantae</taxon>
        <taxon>Streptophyta</taxon>
        <taxon>Embryophyta</taxon>
        <taxon>Tracheophyta</taxon>
        <taxon>Spermatophyta</taxon>
        <taxon>Magnoliopsida</taxon>
        <taxon>eudicotyledons</taxon>
        <taxon>Gunneridae</taxon>
        <taxon>Pentapetalae</taxon>
        <taxon>asterids</taxon>
        <taxon>campanulids</taxon>
        <taxon>Asterales</taxon>
        <taxon>Asteraceae</taxon>
        <taxon>Cichorioideae</taxon>
        <taxon>Cichorieae</taxon>
        <taxon>Cichoriinae</taxon>
        <taxon>Cichorium</taxon>
    </lineage>
</organism>
<name>A0ACB8ZS13_CICIN</name>
<keyword evidence="2" id="KW-1185">Reference proteome</keyword>
<evidence type="ECO:0000313" key="2">
    <source>
        <dbReference type="Proteomes" id="UP001055811"/>
    </source>
</evidence>